<evidence type="ECO:0000313" key="3">
    <source>
        <dbReference type="Proteomes" id="UP000695562"/>
    </source>
</evidence>
<feature type="region of interest" description="Disordered" evidence="1">
    <location>
        <begin position="55"/>
        <end position="86"/>
    </location>
</feature>
<proteinExistence type="predicted"/>
<feature type="compositionally biased region" description="Low complexity" evidence="1">
    <location>
        <begin position="61"/>
        <end position="86"/>
    </location>
</feature>
<keyword evidence="3" id="KW-1185">Reference proteome</keyword>
<feature type="region of interest" description="Disordered" evidence="1">
    <location>
        <begin position="103"/>
        <end position="162"/>
    </location>
</feature>
<dbReference type="AlphaFoldDB" id="A0A8J4PXD7"/>
<dbReference type="OrthoDB" id="10653344at2759"/>
<dbReference type="Proteomes" id="UP000695562">
    <property type="component" value="Unassembled WGS sequence"/>
</dbReference>
<accession>A0A8J4PXD7</accession>
<feature type="compositionally biased region" description="Basic and acidic residues" evidence="1">
    <location>
        <begin position="131"/>
        <end position="162"/>
    </location>
</feature>
<gene>
    <name evidence="2" type="ORF">CYY_002940</name>
</gene>
<reference evidence="2" key="1">
    <citation type="submission" date="2020-01" db="EMBL/GenBank/DDBJ databases">
        <title>Development of genomics and gene disruption for Polysphondylium violaceum indicates a role for the polyketide synthase stlB in stalk morphogenesis.</title>
        <authorList>
            <person name="Narita B."/>
            <person name="Kawabe Y."/>
            <person name="Kin K."/>
            <person name="Saito T."/>
            <person name="Gibbs R."/>
            <person name="Kuspa A."/>
            <person name="Muzny D."/>
            <person name="Queller D."/>
            <person name="Richards S."/>
            <person name="Strassman J."/>
            <person name="Sucgang R."/>
            <person name="Worley K."/>
            <person name="Schaap P."/>
        </authorList>
    </citation>
    <scope>NUCLEOTIDE SEQUENCE</scope>
    <source>
        <strain evidence="2">QSvi11</strain>
    </source>
</reference>
<evidence type="ECO:0000313" key="2">
    <source>
        <dbReference type="EMBL" id="KAF2075758.1"/>
    </source>
</evidence>
<organism evidence="2 3">
    <name type="scientific">Polysphondylium violaceum</name>
    <dbReference type="NCBI Taxonomy" id="133409"/>
    <lineage>
        <taxon>Eukaryota</taxon>
        <taxon>Amoebozoa</taxon>
        <taxon>Evosea</taxon>
        <taxon>Eumycetozoa</taxon>
        <taxon>Dictyostelia</taxon>
        <taxon>Dictyosteliales</taxon>
        <taxon>Dictyosteliaceae</taxon>
        <taxon>Polysphondylium</taxon>
    </lineage>
</organism>
<sequence length="225" mass="25732">MMSQEEKESNKQRLEYLINLIKGGHSISNRERHELMTKFNIRDLSIYVNENNDEIKQISPDNNNDNQNQNQNQDNSNNNQSVNLTKPTTSTTTLAELLENINFNHNDSNDNVPEQVNDDDSGVGGGGCDGEQQHQDDTKENQNHIIDSEKTKSTKEVETDSLPKKEKHDYLCDNCKICDIYEKGQGENSDCLNCKCSLIYHIDNYEDEVEDIDDFDDSSFSEDTI</sequence>
<evidence type="ECO:0000256" key="1">
    <source>
        <dbReference type="SAM" id="MobiDB-lite"/>
    </source>
</evidence>
<name>A0A8J4PXD7_9MYCE</name>
<protein>
    <submittedName>
        <fullName evidence="2">Uncharacterized protein</fullName>
    </submittedName>
</protein>
<comment type="caution">
    <text evidence="2">The sequence shown here is derived from an EMBL/GenBank/DDBJ whole genome shotgun (WGS) entry which is preliminary data.</text>
</comment>
<dbReference type="EMBL" id="AJWJ01000087">
    <property type="protein sequence ID" value="KAF2075758.1"/>
    <property type="molecule type" value="Genomic_DNA"/>
</dbReference>